<dbReference type="EMBL" id="KK120432">
    <property type="protein sequence ID" value="KFM78272.1"/>
    <property type="molecule type" value="Genomic_DNA"/>
</dbReference>
<sequence>MNLGCFKWLRYVPVSAYQRKFLNTISIFYYDIHVNMESHQERNM</sequence>
<protein>
    <submittedName>
        <fullName evidence="1">Uncharacterized protein</fullName>
    </submittedName>
</protein>
<reference evidence="1 2" key="1">
    <citation type="submission" date="2013-11" db="EMBL/GenBank/DDBJ databases">
        <title>Genome sequencing of Stegodyphus mimosarum.</title>
        <authorList>
            <person name="Bechsgaard J."/>
        </authorList>
    </citation>
    <scope>NUCLEOTIDE SEQUENCE [LARGE SCALE GENOMIC DNA]</scope>
</reference>
<keyword evidence="2" id="KW-1185">Reference proteome</keyword>
<evidence type="ECO:0000313" key="1">
    <source>
        <dbReference type="EMBL" id="KFM78272.1"/>
    </source>
</evidence>
<organism evidence="1 2">
    <name type="scientific">Stegodyphus mimosarum</name>
    <name type="common">African social velvet spider</name>
    <dbReference type="NCBI Taxonomy" id="407821"/>
    <lineage>
        <taxon>Eukaryota</taxon>
        <taxon>Metazoa</taxon>
        <taxon>Ecdysozoa</taxon>
        <taxon>Arthropoda</taxon>
        <taxon>Chelicerata</taxon>
        <taxon>Arachnida</taxon>
        <taxon>Araneae</taxon>
        <taxon>Araneomorphae</taxon>
        <taxon>Entelegynae</taxon>
        <taxon>Eresoidea</taxon>
        <taxon>Eresidae</taxon>
        <taxon>Stegodyphus</taxon>
    </lineage>
</organism>
<name>A0A087ULN3_STEMI</name>
<dbReference type="AlphaFoldDB" id="A0A087ULN3"/>
<feature type="non-terminal residue" evidence="1">
    <location>
        <position position="44"/>
    </location>
</feature>
<dbReference type="Proteomes" id="UP000054359">
    <property type="component" value="Unassembled WGS sequence"/>
</dbReference>
<accession>A0A087ULN3</accession>
<proteinExistence type="predicted"/>
<evidence type="ECO:0000313" key="2">
    <source>
        <dbReference type="Proteomes" id="UP000054359"/>
    </source>
</evidence>
<gene>
    <name evidence="1" type="ORF">X975_07962</name>
</gene>